<dbReference type="GO" id="GO:0009003">
    <property type="term" value="F:signal peptidase activity"/>
    <property type="evidence" value="ECO:0007669"/>
    <property type="project" value="UniProtKB-EC"/>
</dbReference>
<comment type="subcellular location">
    <subcellularLocation>
        <location evidence="2">Cell membrane</location>
        <topology evidence="2">Single-pass type II membrane protein</topology>
    </subcellularLocation>
    <subcellularLocation>
        <location evidence="6">Membrane</location>
        <topology evidence="6">Single-pass type II membrane protein</topology>
    </subcellularLocation>
</comment>
<feature type="compositionally biased region" description="Basic and acidic residues" evidence="7">
    <location>
        <begin position="67"/>
        <end position="77"/>
    </location>
</feature>
<dbReference type="InterPro" id="IPR036286">
    <property type="entry name" value="LexA/Signal_pep-like_sf"/>
</dbReference>
<dbReference type="EC" id="3.4.21.89" evidence="4 6"/>
<dbReference type="InterPro" id="IPR019533">
    <property type="entry name" value="Peptidase_S26"/>
</dbReference>
<evidence type="ECO:0000256" key="5">
    <source>
        <dbReference type="ARBA" id="ARBA00022801"/>
    </source>
</evidence>
<dbReference type="PROSITE" id="PS00761">
    <property type="entry name" value="SPASE_I_3"/>
    <property type="match status" value="1"/>
</dbReference>
<gene>
    <name evidence="9" type="primary">lepB</name>
    <name evidence="9" type="ORF">ACFQRF_08915</name>
</gene>
<keyword evidence="5 6" id="KW-0378">Hydrolase</keyword>
<evidence type="ECO:0000256" key="4">
    <source>
        <dbReference type="ARBA" id="ARBA00013208"/>
    </source>
</evidence>
<evidence type="ECO:0000256" key="6">
    <source>
        <dbReference type="RuleBase" id="RU362042"/>
    </source>
</evidence>
<dbReference type="SUPFAM" id="SSF51306">
    <property type="entry name" value="LexA/Signal peptidase"/>
    <property type="match status" value="1"/>
</dbReference>
<comment type="caution">
    <text evidence="9">The sequence shown here is derived from an EMBL/GenBank/DDBJ whole genome shotgun (WGS) entry which is preliminary data.</text>
</comment>
<keyword evidence="6" id="KW-0812">Transmembrane</keyword>
<dbReference type="PANTHER" id="PTHR43390:SF1">
    <property type="entry name" value="CHLOROPLAST PROCESSING PEPTIDASE"/>
    <property type="match status" value="1"/>
</dbReference>
<name>A0ABW2KEX2_9ACTN</name>
<dbReference type="Pfam" id="PF10502">
    <property type="entry name" value="Peptidase_S26"/>
    <property type="match status" value="1"/>
</dbReference>
<evidence type="ECO:0000313" key="9">
    <source>
        <dbReference type="EMBL" id="MFC7327863.1"/>
    </source>
</evidence>
<evidence type="ECO:0000256" key="7">
    <source>
        <dbReference type="SAM" id="MobiDB-lite"/>
    </source>
</evidence>
<keyword evidence="6" id="KW-0472">Membrane</keyword>
<protein>
    <recommendedName>
        <fullName evidence="4 6">Signal peptidase I</fullName>
        <ecNumber evidence="4 6">3.4.21.89</ecNumber>
    </recommendedName>
</protein>
<feature type="region of interest" description="Disordered" evidence="7">
    <location>
        <begin position="1"/>
        <end position="97"/>
    </location>
</feature>
<dbReference type="EMBL" id="JBHTBH010000003">
    <property type="protein sequence ID" value="MFC7327863.1"/>
    <property type="molecule type" value="Genomic_DNA"/>
</dbReference>
<sequence length="362" mass="38691">MSKDELDPREAEIHDTDGEPDRAGSSGPPDDAGSPVPEQGGASGVSGRSGPEVTAGDDQPGPPRLEGGGHAEPREEPAGTGESAGETMSAKNESKGEEKAGSFWKELPILIVIALVLAFVIKTWVVQAFYIPSQSMEDTLLIGDRVLVNKVVYQVRDIERGDVVVFNGSGSWDEENTVVVEQPANPVSRLFTWVGQQFGVAPTGKDYIKRVIGLPGDTVECCDEQDRVLVNGEPLDEPYLYPGSLETHQEFGPVTVPEGRLWVMGDHRAVSYDSRMHQGDPGAGSIAEDSVVGRAFVIVWPLNRMTTLPVPETFDRLNAETAGAAAGAVPLALGAVAAVPVHLAGRRLWRRPRPAGRETSES</sequence>
<evidence type="ECO:0000313" key="10">
    <source>
        <dbReference type="Proteomes" id="UP001596540"/>
    </source>
</evidence>
<dbReference type="Gene3D" id="2.10.109.10">
    <property type="entry name" value="Umud Fragment, subunit A"/>
    <property type="match status" value="1"/>
</dbReference>
<organism evidence="9 10">
    <name type="scientific">Marinactinospora rubrisoli</name>
    <dbReference type="NCBI Taxonomy" id="2715399"/>
    <lineage>
        <taxon>Bacteria</taxon>
        <taxon>Bacillati</taxon>
        <taxon>Actinomycetota</taxon>
        <taxon>Actinomycetes</taxon>
        <taxon>Streptosporangiales</taxon>
        <taxon>Nocardiopsidaceae</taxon>
        <taxon>Marinactinospora</taxon>
    </lineage>
</organism>
<keyword evidence="10" id="KW-1185">Reference proteome</keyword>
<dbReference type="PRINTS" id="PR00727">
    <property type="entry name" value="LEADERPTASE"/>
</dbReference>
<dbReference type="InterPro" id="IPR000223">
    <property type="entry name" value="Pept_S26A_signal_pept_1"/>
</dbReference>
<comment type="catalytic activity">
    <reaction evidence="1 6">
        <text>Cleavage of hydrophobic, N-terminal signal or leader sequences from secreted and periplasmic proteins.</text>
        <dbReference type="EC" id="3.4.21.89"/>
    </reaction>
</comment>
<evidence type="ECO:0000256" key="1">
    <source>
        <dbReference type="ARBA" id="ARBA00000677"/>
    </source>
</evidence>
<evidence type="ECO:0000259" key="8">
    <source>
        <dbReference type="Pfam" id="PF10502"/>
    </source>
</evidence>
<dbReference type="Proteomes" id="UP001596540">
    <property type="component" value="Unassembled WGS sequence"/>
</dbReference>
<feature type="transmembrane region" description="Helical" evidence="6">
    <location>
        <begin position="322"/>
        <end position="343"/>
    </location>
</feature>
<feature type="domain" description="Peptidase S26" evidence="8">
    <location>
        <begin position="106"/>
        <end position="300"/>
    </location>
</feature>
<keyword evidence="6" id="KW-1133">Transmembrane helix</keyword>
<comment type="caution">
    <text evidence="6">Lacks conserved residue(s) required for the propagation of feature annotation.</text>
</comment>
<evidence type="ECO:0000256" key="3">
    <source>
        <dbReference type="ARBA" id="ARBA00009370"/>
    </source>
</evidence>
<keyword evidence="6" id="KW-0645">Protease</keyword>
<accession>A0ABW2KEX2</accession>
<dbReference type="CDD" id="cd06530">
    <property type="entry name" value="S26_SPase_I"/>
    <property type="match status" value="1"/>
</dbReference>
<proteinExistence type="inferred from homology"/>
<dbReference type="RefSeq" id="WP_379870369.1">
    <property type="nucleotide sequence ID" value="NZ_JBHTBH010000003.1"/>
</dbReference>
<dbReference type="PANTHER" id="PTHR43390">
    <property type="entry name" value="SIGNAL PEPTIDASE I"/>
    <property type="match status" value="1"/>
</dbReference>
<feature type="compositionally biased region" description="Basic and acidic residues" evidence="7">
    <location>
        <begin position="1"/>
        <end position="22"/>
    </location>
</feature>
<comment type="similarity">
    <text evidence="3 6">Belongs to the peptidase S26 family.</text>
</comment>
<dbReference type="NCBIfam" id="TIGR02227">
    <property type="entry name" value="sigpep_I_bact"/>
    <property type="match status" value="1"/>
</dbReference>
<reference evidence="10" key="1">
    <citation type="journal article" date="2019" name="Int. J. Syst. Evol. Microbiol.">
        <title>The Global Catalogue of Microorganisms (GCM) 10K type strain sequencing project: providing services to taxonomists for standard genome sequencing and annotation.</title>
        <authorList>
            <consortium name="The Broad Institute Genomics Platform"/>
            <consortium name="The Broad Institute Genome Sequencing Center for Infectious Disease"/>
            <person name="Wu L."/>
            <person name="Ma J."/>
        </authorList>
    </citation>
    <scope>NUCLEOTIDE SEQUENCE [LARGE SCALE GENOMIC DNA]</scope>
    <source>
        <strain evidence="10">CGMCC 4.7382</strain>
    </source>
</reference>
<feature type="transmembrane region" description="Helical" evidence="6">
    <location>
        <begin position="109"/>
        <end position="130"/>
    </location>
</feature>
<dbReference type="InterPro" id="IPR019758">
    <property type="entry name" value="Pept_S26A_signal_pept_1_CS"/>
</dbReference>
<evidence type="ECO:0000256" key="2">
    <source>
        <dbReference type="ARBA" id="ARBA00004401"/>
    </source>
</evidence>